<feature type="binding site" description="covalent" evidence="6">
    <location>
        <position position="102"/>
    </location>
    <ligand>
        <name>heme c</name>
        <dbReference type="ChEBI" id="CHEBI:61717"/>
    </ligand>
</feature>
<dbReference type="Proteomes" id="UP000324611">
    <property type="component" value="Unassembled WGS sequence"/>
</dbReference>
<comment type="caution">
    <text evidence="9">The sequence shown here is derived from an EMBL/GenBank/DDBJ whole genome shotgun (WGS) entry which is preliminary data.</text>
</comment>
<evidence type="ECO:0000256" key="1">
    <source>
        <dbReference type="ARBA" id="ARBA00022448"/>
    </source>
</evidence>
<keyword evidence="3 6" id="KW-0479">Metal-binding</keyword>
<dbReference type="Pfam" id="PF00034">
    <property type="entry name" value="Cytochrom_C"/>
    <property type="match status" value="1"/>
</dbReference>
<evidence type="ECO:0000259" key="8">
    <source>
        <dbReference type="PROSITE" id="PS51007"/>
    </source>
</evidence>
<dbReference type="GO" id="GO:0005506">
    <property type="term" value="F:iron ion binding"/>
    <property type="evidence" value="ECO:0007669"/>
    <property type="project" value="InterPro"/>
</dbReference>
<evidence type="ECO:0000256" key="3">
    <source>
        <dbReference type="ARBA" id="ARBA00022723"/>
    </source>
</evidence>
<feature type="domain" description="Cytochrome c" evidence="8">
    <location>
        <begin position="39"/>
        <end position="124"/>
    </location>
</feature>
<keyword evidence="5 6" id="KW-0408">Iron</keyword>
<sequence>MALFNATDVNAQAKQGPAKKAPAKTATAKAAAKPAISAQDATEGKALLSKSDCLACHKEDTKLVGPAYLDVAKKYKATDDNIALLTTKVINGGAGNWGPVPMSPHATLAAADAKKMVQYILSLNK</sequence>
<keyword evidence="4" id="KW-0249">Electron transport</keyword>
<protein>
    <submittedName>
        <fullName evidence="9">C-type cytochrome</fullName>
    </submittedName>
</protein>
<dbReference type="PRINTS" id="PR00606">
    <property type="entry name" value="CYTCHROMECID"/>
</dbReference>
<dbReference type="EMBL" id="VUOC01000004">
    <property type="protein sequence ID" value="KAA2240916.1"/>
    <property type="molecule type" value="Genomic_DNA"/>
</dbReference>
<evidence type="ECO:0000256" key="4">
    <source>
        <dbReference type="ARBA" id="ARBA00022982"/>
    </source>
</evidence>
<feature type="compositionally biased region" description="Low complexity" evidence="7">
    <location>
        <begin position="11"/>
        <end position="26"/>
    </location>
</feature>
<keyword evidence="10" id="KW-1185">Reference proteome</keyword>
<evidence type="ECO:0000256" key="2">
    <source>
        <dbReference type="ARBA" id="ARBA00022617"/>
    </source>
</evidence>
<dbReference type="InterPro" id="IPR036909">
    <property type="entry name" value="Cyt_c-like_dom_sf"/>
</dbReference>
<feature type="region of interest" description="Disordered" evidence="7">
    <location>
        <begin position="1"/>
        <end position="26"/>
    </location>
</feature>
<dbReference type="GO" id="GO:0009055">
    <property type="term" value="F:electron transfer activity"/>
    <property type="evidence" value="ECO:0007669"/>
    <property type="project" value="InterPro"/>
</dbReference>
<reference evidence="9 10" key="1">
    <citation type="submission" date="2019-09" db="EMBL/GenBank/DDBJ databases">
        <title>Chitinophaga ginsengihumi sp. nov., isolated from soil of ginseng rhizosphere.</title>
        <authorList>
            <person name="Lee J."/>
        </authorList>
    </citation>
    <scope>NUCLEOTIDE SEQUENCE [LARGE SCALE GENOMIC DNA]</scope>
    <source>
        <strain evidence="9 10">BN140078</strain>
    </source>
</reference>
<name>A0A5B2VRA0_9BACT</name>
<evidence type="ECO:0000313" key="9">
    <source>
        <dbReference type="EMBL" id="KAA2240916.1"/>
    </source>
</evidence>
<comment type="PTM">
    <text evidence="6">Binds 1 heme c group covalently per subunit.</text>
</comment>
<dbReference type="InterPro" id="IPR009056">
    <property type="entry name" value="Cyt_c-like_dom"/>
</dbReference>
<evidence type="ECO:0000256" key="6">
    <source>
        <dbReference type="PIRSR" id="PIRSR602324-1"/>
    </source>
</evidence>
<reference evidence="9 10" key="2">
    <citation type="submission" date="2019-09" db="EMBL/GenBank/DDBJ databases">
        <authorList>
            <person name="Jin C."/>
        </authorList>
    </citation>
    <scope>NUCLEOTIDE SEQUENCE [LARGE SCALE GENOMIC DNA]</scope>
    <source>
        <strain evidence="9 10">BN140078</strain>
    </source>
</reference>
<evidence type="ECO:0000313" key="10">
    <source>
        <dbReference type="Proteomes" id="UP000324611"/>
    </source>
</evidence>
<feature type="binding site" description="covalent" evidence="6">
    <location>
        <position position="57"/>
    </location>
    <ligand>
        <name>heme c</name>
        <dbReference type="ChEBI" id="CHEBI:61717"/>
    </ligand>
</feature>
<dbReference type="SUPFAM" id="SSF46626">
    <property type="entry name" value="Cytochrome c"/>
    <property type="match status" value="1"/>
</dbReference>
<dbReference type="PROSITE" id="PS51007">
    <property type="entry name" value="CYTC"/>
    <property type="match status" value="1"/>
</dbReference>
<gene>
    <name evidence="9" type="ORF">F0L74_22195</name>
</gene>
<keyword evidence="2 6" id="KW-0349">Heme</keyword>
<evidence type="ECO:0000256" key="7">
    <source>
        <dbReference type="SAM" id="MobiDB-lite"/>
    </source>
</evidence>
<evidence type="ECO:0000256" key="5">
    <source>
        <dbReference type="ARBA" id="ARBA00023004"/>
    </source>
</evidence>
<proteinExistence type="predicted"/>
<dbReference type="GO" id="GO:0020037">
    <property type="term" value="F:heme binding"/>
    <property type="evidence" value="ECO:0007669"/>
    <property type="project" value="InterPro"/>
</dbReference>
<feature type="binding site" description="covalent" evidence="6">
    <location>
        <position position="53"/>
    </location>
    <ligand>
        <name>heme c</name>
        <dbReference type="ChEBI" id="CHEBI:61717"/>
    </ligand>
</feature>
<dbReference type="InterPro" id="IPR002324">
    <property type="entry name" value="Cyt_c_ID"/>
</dbReference>
<accession>A0A5B2VRA0</accession>
<dbReference type="AlphaFoldDB" id="A0A5B2VRA0"/>
<keyword evidence="1" id="KW-0813">Transport</keyword>
<organism evidence="9 10">
    <name type="scientific">Chitinophaga agrisoli</name>
    <dbReference type="NCBI Taxonomy" id="2607653"/>
    <lineage>
        <taxon>Bacteria</taxon>
        <taxon>Pseudomonadati</taxon>
        <taxon>Bacteroidota</taxon>
        <taxon>Chitinophagia</taxon>
        <taxon>Chitinophagales</taxon>
        <taxon>Chitinophagaceae</taxon>
        <taxon>Chitinophaga</taxon>
    </lineage>
</organism>
<dbReference type="Gene3D" id="1.10.760.10">
    <property type="entry name" value="Cytochrome c-like domain"/>
    <property type="match status" value="1"/>
</dbReference>